<keyword evidence="2" id="KW-0238">DNA-binding</keyword>
<evidence type="ECO:0000313" key="5">
    <source>
        <dbReference type="EMBL" id="MDI6451046.1"/>
    </source>
</evidence>
<reference evidence="5" key="1">
    <citation type="submission" date="2023-05" db="EMBL/GenBank/DDBJ databases">
        <title>Anaerotaeda fermentans gen. nov., sp. nov., a novel anaerobic planctomycete of the new family within the order Sedimentisphaerales isolated from Taman Peninsula, Russia.</title>
        <authorList>
            <person name="Khomyakova M.A."/>
            <person name="Merkel A.Y."/>
            <person name="Slobodkin A.I."/>
        </authorList>
    </citation>
    <scope>NUCLEOTIDE SEQUENCE</scope>
    <source>
        <strain evidence="5">M17dextr</strain>
    </source>
</reference>
<evidence type="ECO:0000256" key="3">
    <source>
        <dbReference type="ARBA" id="ARBA00023163"/>
    </source>
</evidence>
<dbReference type="AlphaFoldDB" id="A0AAW6U4N0"/>
<dbReference type="Pfam" id="PF01022">
    <property type="entry name" value="HTH_5"/>
    <property type="match status" value="1"/>
</dbReference>
<dbReference type="SUPFAM" id="SSF46785">
    <property type="entry name" value="Winged helix' DNA-binding domain"/>
    <property type="match status" value="1"/>
</dbReference>
<dbReference type="RefSeq" id="WP_349246453.1">
    <property type="nucleotide sequence ID" value="NZ_JASCXX010000027.1"/>
</dbReference>
<name>A0AAW6U4N0_9BACT</name>
<dbReference type="Gene3D" id="1.10.10.10">
    <property type="entry name" value="Winged helix-like DNA-binding domain superfamily/Winged helix DNA-binding domain"/>
    <property type="match status" value="1"/>
</dbReference>
<organism evidence="5 6">
    <name type="scientific">Anaerobaca lacustris</name>
    <dbReference type="NCBI Taxonomy" id="3044600"/>
    <lineage>
        <taxon>Bacteria</taxon>
        <taxon>Pseudomonadati</taxon>
        <taxon>Planctomycetota</taxon>
        <taxon>Phycisphaerae</taxon>
        <taxon>Sedimentisphaerales</taxon>
        <taxon>Anaerobacaceae</taxon>
        <taxon>Anaerobaca</taxon>
    </lineage>
</organism>
<dbReference type="GO" id="GO:0003677">
    <property type="term" value="F:DNA binding"/>
    <property type="evidence" value="ECO:0007669"/>
    <property type="project" value="UniProtKB-KW"/>
</dbReference>
<keyword evidence="1" id="KW-0805">Transcription regulation</keyword>
<evidence type="ECO:0000256" key="1">
    <source>
        <dbReference type="ARBA" id="ARBA00023015"/>
    </source>
</evidence>
<dbReference type="CDD" id="cd00090">
    <property type="entry name" value="HTH_ARSR"/>
    <property type="match status" value="1"/>
</dbReference>
<evidence type="ECO:0000313" key="6">
    <source>
        <dbReference type="Proteomes" id="UP001431776"/>
    </source>
</evidence>
<feature type="domain" description="HTH arsR-type" evidence="4">
    <location>
        <begin position="1"/>
        <end position="90"/>
    </location>
</feature>
<dbReference type="InterPro" id="IPR036388">
    <property type="entry name" value="WH-like_DNA-bd_sf"/>
</dbReference>
<comment type="caution">
    <text evidence="5">The sequence shown here is derived from an EMBL/GenBank/DDBJ whole genome shotgun (WGS) entry which is preliminary data.</text>
</comment>
<evidence type="ECO:0000256" key="2">
    <source>
        <dbReference type="ARBA" id="ARBA00023125"/>
    </source>
</evidence>
<dbReference type="InterPro" id="IPR051081">
    <property type="entry name" value="HTH_MetalResp_TranReg"/>
</dbReference>
<dbReference type="Proteomes" id="UP001431776">
    <property type="component" value="Unassembled WGS sequence"/>
</dbReference>
<keyword evidence="6" id="KW-1185">Reference proteome</keyword>
<proteinExistence type="predicted"/>
<accession>A0AAW6U4N0</accession>
<dbReference type="GO" id="GO:0003700">
    <property type="term" value="F:DNA-binding transcription factor activity"/>
    <property type="evidence" value="ECO:0007669"/>
    <property type="project" value="InterPro"/>
</dbReference>
<dbReference type="PANTHER" id="PTHR33154:SF18">
    <property type="entry name" value="ARSENICAL RESISTANCE OPERON REPRESSOR"/>
    <property type="match status" value="1"/>
</dbReference>
<sequence>MRDVLDITKAMADGNRLRVLMALADGELCVCQIIEMLGLAPSTVSKHLSILHQAGLVEARKDGRWMYYRLVNRTGSKAAREAITWLRRNLAESPQIVEDAKTLKKILCIDREELCRKQNRS</sequence>
<dbReference type="InterPro" id="IPR036390">
    <property type="entry name" value="WH_DNA-bd_sf"/>
</dbReference>
<protein>
    <submittedName>
        <fullName evidence="5">Metalloregulator ArsR/SmtB family transcription factor</fullName>
    </submittedName>
</protein>
<gene>
    <name evidence="5" type="ORF">QJ522_18440</name>
</gene>
<dbReference type="PROSITE" id="PS50987">
    <property type="entry name" value="HTH_ARSR_2"/>
    <property type="match status" value="1"/>
</dbReference>
<dbReference type="PANTHER" id="PTHR33154">
    <property type="entry name" value="TRANSCRIPTIONAL REGULATOR, ARSR FAMILY"/>
    <property type="match status" value="1"/>
</dbReference>
<keyword evidence="3" id="KW-0804">Transcription</keyword>
<dbReference type="SMART" id="SM00418">
    <property type="entry name" value="HTH_ARSR"/>
    <property type="match status" value="1"/>
</dbReference>
<dbReference type="InterPro" id="IPR001845">
    <property type="entry name" value="HTH_ArsR_DNA-bd_dom"/>
</dbReference>
<evidence type="ECO:0000259" key="4">
    <source>
        <dbReference type="PROSITE" id="PS50987"/>
    </source>
</evidence>
<dbReference type="EMBL" id="JASCXX010000027">
    <property type="protein sequence ID" value="MDI6451046.1"/>
    <property type="molecule type" value="Genomic_DNA"/>
</dbReference>
<dbReference type="NCBIfam" id="NF033788">
    <property type="entry name" value="HTH_metalloreg"/>
    <property type="match status" value="1"/>
</dbReference>
<dbReference type="InterPro" id="IPR011991">
    <property type="entry name" value="ArsR-like_HTH"/>
</dbReference>
<dbReference type="PRINTS" id="PR00778">
    <property type="entry name" value="HTHARSR"/>
</dbReference>